<dbReference type="PANTHER" id="PTHR32332:SF20">
    <property type="entry name" value="2-NITROPROPANE DIOXYGENASE-LIKE PROTEIN"/>
    <property type="match status" value="1"/>
</dbReference>
<dbReference type="SUPFAM" id="SSF51412">
    <property type="entry name" value="Inosine monophosphate dehydrogenase (IMPDH)"/>
    <property type="match status" value="1"/>
</dbReference>
<protein>
    <submittedName>
        <fullName evidence="4">2-nitropropane dioxygenase</fullName>
    </submittedName>
</protein>
<keyword evidence="3" id="KW-0560">Oxidoreductase</keyword>
<organism evidence="4 5">
    <name type="scientific">Elizabethkingia miricola</name>
    <name type="common">Chryseobacterium miricola</name>
    <dbReference type="NCBI Taxonomy" id="172045"/>
    <lineage>
        <taxon>Bacteria</taxon>
        <taxon>Pseudomonadati</taxon>
        <taxon>Bacteroidota</taxon>
        <taxon>Flavobacteriia</taxon>
        <taxon>Flavobacteriales</taxon>
        <taxon>Weeksellaceae</taxon>
        <taxon>Elizabethkingia</taxon>
    </lineage>
</organism>
<keyword evidence="1" id="KW-0285">Flavoprotein</keyword>
<evidence type="ECO:0000256" key="3">
    <source>
        <dbReference type="ARBA" id="ARBA00023002"/>
    </source>
</evidence>
<dbReference type="Pfam" id="PF03060">
    <property type="entry name" value="NMO"/>
    <property type="match status" value="2"/>
</dbReference>
<proteinExistence type="predicted"/>
<sequence length="311" mass="33955">MMNRIKELFDIKYPIIQGGMIWHSGWRLASAVSNCGGLGLLGAGSMYPDILKENIIKCKAATDKPFGVNIPMLYPNMDEIINIILEEKIKIVFTSAGNPKTYTEILKKEGIKVAHVVSSVKFALKCQEAGVDAVVAEGFEAGGHNGREETTTLSLIPNVRRQVDLPLIAAGGIALGSQIKAAMLLGAEGVQIGSRFAATKEASSHDNFKQKIVETQEGGTHLTLKELAPVRLIKNKFYNDIEKLYESGRDQEALRSVLGRARAKKGMFEGDMEEGELEIGQSSALIDSILSVEKVFEKLLKEFDESSCPEL</sequence>
<dbReference type="PANTHER" id="PTHR32332">
    <property type="entry name" value="2-NITROPROPANE DIOXYGENASE"/>
    <property type="match status" value="1"/>
</dbReference>
<accession>A0ABD4DSD6</accession>
<dbReference type="AlphaFoldDB" id="A0ABD4DSD6"/>
<name>A0ABD4DSD6_ELIMR</name>
<gene>
    <name evidence="4" type="ORF">ATB95_04925</name>
</gene>
<dbReference type="GO" id="GO:0051213">
    <property type="term" value="F:dioxygenase activity"/>
    <property type="evidence" value="ECO:0007669"/>
    <property type="project" value="UniProtKB-KW"/>
</dbReference>
<dbReference type="InterPro" id="IPR004136">
    <property type="entry name" value="NMO"/>
</dbReference>
<dbReference type="CDD" id="cd04730">
    <property type="entry name" value="NPD_like"/>
    <property type="match status" value="1"/>
</dbReference>
<dbReference type="Proteomes" id="UP000064412">
    <property type="component" value="Unassembled WGS sequence"/>
</dbReference>
<evidence type="ECO:0000313" key="5">
    <source>
        <dbReference type="Proteomes" id="UP000064412"/>
    </source>
</evidence>
<keyword evidence="2" id="KW-0288">FMN</keyword>
<evidence type="ECO:0000256" key="1">
    <source>
        <dbReference type="ARBA" id="ARBA00022630"/>
    </source>
</evidence>
<evidence type="ECO:0000313" key="4">
    <source>
        <dbReference type="EMBL" id="KUY21438.1"/>
    </source>
</evidence>
<dbReference type="InterPro" id="IPR013785">
    <property type="entry name" value="Aldolase_TIM"/>
</dbReference>
<comment type="caution">
    <text evidence="4">The sequence shown here is derived from an EMBL/GenBank/DDBJ whole genome shotgun (WGS) entry which is preliminary data.</text>
</comment>
<evidence type="ECO:0000256" key="2">
    <source>
        <dbReference type="ARBA" id="ARBA00022643"/>
    </source>
</evidence>
<dbReference type="Gene3D" id="3.20.20.70">
    <property type="entry name" value="Aldolase class I"/>
    <property type="match status" value="1"/>
</dbReference>
<reference evidence="4 5" key="1">
    <citation type="submission" date="2015-11" db="EMBL/GenBank/DDBJ databases">
        <authorList>
            <person name="Nicholson A.C."/>
            <person name="Humrighouse B.W."/>
            <person name="Graziano J."/>
            <person name="Lasker B."/>
            <person name="Whitney A.M."/>
            <person name="Mcquiston J.R."/>
        </authorList>
    </citation>
    <scope>NUCLEOTIDE SEQUENCE [LARGE SCALE GENOMIC DNA]</scope>
    <source>
        <strain evidence="4 5">G4071</strain>
    </source>
</reference>
<dbReference type="EMBL" id="LNOI01000001">
    <property type="protein sequence ID" value="KUY21438.1"/>
    <property type="molecule type" value="Genomic_DNA"/>
</dbReference>
<keyword evidence="4" id="KW-0223">Dioxygenase</keyword>